<name>A0A915IHR4_ROMCU</name>
<evidence type="ECO:0000313" key="2">
    <source>
        <dbReference type="WBParaSite" id="nRc.2.0.1.t13716-RA"/>
    </source>
</evidence>
<keyword evidence="1" id="KW-1185">Reference proteome</keyword>
<accession>A0A915IHR4</accession>
<reference evidence="2" key="1">
    <citation type="submission" date="2022-11" db="UniProtKB">
        <authorList>
            <consortium name="WormBaseParasite"/>
        </authorList>
    </citation>
    <scope>IDENTIFICATION</scope>
</reference>
<dbReference type="WBParaSite" id="nRc.2.0.1.t13716-RA">
    <property type="protein sequence ID" value="nRc.2.0.1.t13716-RA"/>
    <property type="gene ID" value="nRc.2.0.1.g13716"/>
</dbReference>
<evidence type="ECO:0000313" key="1">
    <source>
        <dbReference type="Proteomes" id="UP000887565"/>
    </source>
</evidence>
<protein>
    <submittedName>
        <fullName evidence="2">Uncharacterized protein</fullName>
    </submittedName>
</protein>
<proteinExistence type="predicted"/>
<organism evidence="1 2">
    <name type="scientific">Romanomermis culicivorax</name>
    <name type="common">Nematode worm</name>
    <dbReference type="NCBI Taxonomy" id="13658"/>
    <lineage>
        <taxon>Eukaryota</taxon>
        <taxon>Metazoa</taxon>
        <taxon>Ecdysozoa</taxon>
        <taxon>Nematoda</taxon>
        <taxon>Enoplea</taxon>
        <taxon>Dorylaimia</taxon>
        <taxon>Mermithida</taxon>
        <taxon>Mermithoidea</taxon>
        <taxon>Mermithidae</taxon>
        <taxon>Romanomermis</taxon>
    </lineage>
</organism>
<dbReference type="AlphaFoldDB" id="A0A915IHR4"/>
<dbReference type="Proteomes" id="UP000887565">
    <property type="component" value="Unplaced"/>
</dbReference>
<sequence length="130" mass="14354">MLGFQYVQGRKCKKLLFCQCMSLTSFTPEIQHPSSGHLLDVSQRSPTKNHLNGDTVEKLLLVKYRLAAIGLEILEKSIQTQSNNGNSIQLNSIQVKGARAENAKNLSAPRGVNEFNIAYSYLTGTRTSSP</sequence>